<dbReference type="SUPFAM" id="SSF47781">
    <property type="entry name" value="RuvA domain 2-like"/>
    <property type="match status" value="1"/>
</dbReference>
<keyword evidence="1" id="KW-0645">Protease</keyword>
<keyword evidence="9" id="KW-1185">Reference proteome</keyword>
<keyword evidence="2" id="KW-0479">Metal-binding</keyword>
<dbReference type="NCBIfam" id="NF000642">
    <property type="entry name" value="PRK00024.1"/>
    <property type="match status" value="1"/>
</dbReference>
<evidence type="ECO:0000256" key="3">
    <source>
        <dbReference type="ARBA" id="ARBA00022801"/>
    </source>
</evidence>
<dbReference type="CDD" id="cd08071">
    <property type="entry name" value="MPN_DUF2466"/>
    <property type="match status" value="1"/>
</dbReference>
<dbReference type="Proteomes" id="UP000014200">
    <property type="component" value="Unassembled WGS sequence"/>
</dbReference>
<dbReference type="EMBL" id="ASSP01000006">
    <property type="protein sequence ID" value="EOS14977.1"/>
    <property type="molecule type" value="Genomic_DNA"/>
</dbReference>
<dbReference type="PANTHER" id="PTHR30471">
    <property type="entry name" value="DNA REPAIR PROTEIN RADC"/>
    <property type="match status" value="1"/>
</dbReference>
<comment type="similarity">
    <text evidence="6">Belongs to the UPF0758 family.</text>
</comment>
<sequence>MGKIKKMAEKLTINQWAEEDRPREKMILHGVGTLSDAELLAILIGSGNTEDSAVELMRKVLSDYHNSLNELGKTTVDELCHYKGIGPAKAISILAASELGKRRKEEEVKERKTILSSRDVYQYFYPLMCDLPTEEFWVLLLNQASKVIDRIKISSGGLASTAVDVRCVLREALLKRAVAMALCHNHPSGGMRPSIEDDRLTEHLGKAAKVMNIRLIDHVILTDGKFYSYADEGRM</sequence>
<dbReference type="InterPro" id="IPR010994">
    <property type="entry name" value="RuvA_2-like"/>
</dbReference>
<reference evidence="8 9" key="1">
    <citation type="submission" date="2013-04" db="EMBL/GenBank/DDBJ databases">
        <title>The Genome Sequence of Bacteroides massiliensis dnLKV3.</title>
        <authorList>
            <consortium name="The Broad Institute Genomics Platform"/>
            <consortium name="The Broad Institute Genome Sequencing Center for Infectious Disease"/>
            <person name="Earl A."/>
            <person name="Xavier R."/>
            <person name="Kuhn K."/>
            <person name="Stappenbeck T."/>
            <person name="Walker B."/>
            <person name="Young S."/>
            <person name="Zeng Q."/>
            <person name="Gargeya S."/>
            <person name="Fitzgerald M."/>
            <person name="Haas B."/>
            <person name="Abouelleil A."/>
            <person name="Allen A.W."/>
            <person name="Alvarado L."/>
            <person name="Arachchi H.M."/>
            <person name="Berlin A.M."/>
            <person name="Chapman S.B."/>
            <person name="Gainer-Dewar J."/>
            <person name="Goldberg J."/>
            <person name="Griggs A."/>
            <person name="Gujja S."/>
            <person name="Hansen M."/>
            <person name="Howarth C."/>
            <person name="Imamovic A."/>
            <person name="Ireland A."/>
            <person name="Larimer J."/>
            <person name="McCowan C."/>
            <person name="Murphy C."/>
            <person name="Pearson M."/>
            <person name="Poon T.W."/>
            <person name="Priest M."/>
            <person name="Roberts A."/>
            <person name="Saif S."/>
            <person name="Shea T."/>
            <person name="Sisk P."/>
            <person name="Sykes S."/>
            <person name="Wortman J."/>
            <person name="Nusbaum C."/>
            <person name="Birren B."/>
        </authorList>
    </citation>
    <scope>NUCLEOTIDE SEQUENCE [LARGE SCALE GENOMIC DNA]</scope>
    <source>
        <strain evidence="9">dnLKV3</strain>
    </source>
</reference>
<dbReference type="HOGENOM" id="CLU_073529_0_2_10"/>
<dbReference type="InterPro" id="IPR025657">
    <property type="entry name" value="RadC_JAB"/>
</dbReference>
<keyword evidence="5" id="KW-0482">Metalloprotease</keyword>
<dbReference type="GO" id="GO:0046872">
    <property type="term" value="F:metal ion binding"/>
    <property type="evidence" value="ECO:0007669"/>
    <property type="project" value="UniProtKB-KW"/>
</dbReference>
<gene>
    <name evidence="8" type="ORF">C802_00994</name>
</gene>
<evidence type="ECO:0000256" key="2">
    <source>
        <dbReference type="ARBA" id="ARBA00022723"/>
    </source>
</evidence>
<evidence type="ECO:0000259" key="7">
    <source>
        <dbReference type="PROSITE" id="PS50249"/>
    </source>
</evidence>
<evidence type="ECO:0000313" key="9">
    <source>
        <dbReference type="Proteomes" id="UP000014200"/>
    </source>
</evidence>
<dbReference type="InterPro" id="IPR046778">
    <property type="entry name" value="UPF0758_N"/>
</dbReference>
<dbReference type="InterPro" id="IPR001405">
    <property type="entry name" value="UPF0758"/>
</dbReference>
<protein>
    <submittedName>
        <fullName evidence="8">DNA repair protein RadC</fullName>
    </submittedName>
</protein>
<dbReference type="PANTHER" id="PTHR30471:SF3">
    <property type="entry name" value="UPF0758 PROTEIN YEES-RELATED"/>
    <property type="match status" value="1"/>
</dbReference>
<dbReference type="InterPro" id="IPR020891">
    <property type="entry name" value="UPF0758_CS"/>
</dbReference>
<comment type="caution">
    <text evidence="8">The sequence shown here is derived from an EMBL/GenBank/DDBJ whole genome shotgun (WGS) entry which is preliminary data.</text>
</comment>
<dbReference type="SUPFAM" id="SSF102712">
    <property type="entry name" value="JAB1/MPN domain"/>
    <property type="match status" value="1"/>
</dbReference>
<dbReference type="PROSITE" id="PS01302">
    <property type="entry name" value="UPF0758"/>
    <property type="match status" value="1"/>
</dbReference>
<evidence type="ECO:0000256" key="6">
    <source>
        <dbReference type="RuleBase" id="RU003797"/>
    </source>
</evidence>
<organism evidence="8 9">
    <name type="scientific">Phocaeicola sartorii</name>
    <dbReference type="NCBI Taxonomy" id="671267"/>
    <lineage>
        <taxon>Bacteria</taxon>
        <taxon>Pseudomonadati</taxon>
        <taxon>Bacteroidota</taxon>
        <taxon>Bacteroidia</taxon>
        <taxon>Bacteroidales</taxon>
        <taxon>Bacteroidaceae</taxon>
        <taxon>Phocaeicola</taxon>
    </lineage>
</organism>
<evidence type="ECO:0000313" key="8">
    <source>
        <dbReference type="EMBL" id="EOS14977.1"/>
    </source>
</evidence>
<dbReference type="InterPro" id="IPR037518">
    <property type="entry name" value="MPN"/>
</dbReference>
<accession>R9IC40</accession>
<evidence type="ECO:0000256" key="5">
    <source>
        <dbReference type="ARBA" id="ARBA00023049"/>
    </source>
</evidence>
<feature type="domain" description="MPN" evidence="7">
    <location>
        <begin position="113"/>
        <end position="235"/>
    </location>
</feature>
<dbReference type="GO" id="GO:0008237">
    <property type="term" value="F:metallopeptidase activity"/>
    <property type="evidence" value="ECO:0007669"/>
    <property type="project" value="UniProtKB-KW"/>
</dbReference>
<dbReference type="GO" id="GO:0006508">
    <property type="term" value="P:proteolysis"/>
    <property type="evidence" value="ECO:0007669"/>
    <property type="project" value="UniProtKB-KW"/>
</dbReference>
<keyword evidence="3" id="KW-0378">Hydrolase</keyword>
<dbReference type="NCBIfam" id="TIGR00608">
    <property type="entry name" value="radc"/>
    <property type="match status" value="1"/>
</dbReference>
<name>R9IC40_9BACT</name>
<dbReference type="Pfam" id="PF04002">
    <property type="entry name" value="RadC"/>
    <property type="match status" value="1"/>
</dbReference>
<dbReference type="Gene3D" id="3.40.140.10">
    <property type="entry name" value="Cytidine Deaminase, domain 2"/>
    <property type="match status" value="1"/>
</dbReference>
<dbReference type="PROSITE" id="PS50249">
    <property type="entry name" value="MPN"/>
    <property type="match status" value="1"/>
</dbReference>
<dbReference type="STRING" id="1235788.C802_00994"/>
<evidence type="ECO:0000256" key="4">
    <source>
        <dbReference type="ARBA" id="ARBA00022833"/>
    </source>
</evidence>
<dbReference type="Pfam" id="PF20582">
    <property type="entry name" value="UPF0758_N"/>
    <property type="match status" value="1"/>
</dbReference>
<dbReference type="PATRIC" id="fig|1235788.3.peg.1008"/>
<dbReference type="AlphaFoldDB" id="R9IC40"/>
<proteinExistence type="inferred from homology"/>
<evidence type="ECO:0000256" key="1">
    <source>
        <dbReference type="ARBA" id="ARBA00022670"/>
    </source>
</evidence>
<keyword evidence="4" id="KW-0862">Zinc</keyword>